<protein>
    <recommendedName>
        <fullName evidence="1">PIN domain-containing protein</fullName>
    </recommendedName>
</protein>
<evidence type="ECO:0000259" key="1">
    <source>
        <dbReference type="Pfam" id="PF01850"/>
    </source>
</evidence>
<dbReference type="InterPro" id="IPR029060">
    <property type="entry name" value="PIN-like_dom_sf"/>
</dbReference>
<sequence length="146" mass="16291">MKVDLMNGFKSAFLDTAPFIYLIEGHLQFAPVVKDILIYCQNHAVVVTTSVLTGLEFKTKPLRANRLDVLSAFDELISVSHINVVSITAEIIHEALILQTQLLSLRAMDSMQLGAAVVHQCDVFITNDKRLASITKPQIITLDQWK</sequence>
<dbReference type="InterPro" id="IPR002716">
    <property type="entry name" value="PIN_dom"/>
</dbReference>
<dbReference type="SUPFAM" id="SSF88723">
    <property type="entry name" value="PIN domain-like"/>
    <property type="match status" value="1"/>
</dbReference>
<name>A0A2K8Z148_9BACT</name>
<dbReference type="Pfam" id="PF01850">
    <property type="entry name" value="PIN"/>
    <property type="match status" value="1"/>
</dbReference>
<gene>
    <name evidence="2" type="ORF">CWM47_18225</name>
</gene>
<keyword evidence="3" id="KW-1185">Reference proteome</keyword>
<reference evidence="2 3" key="1">
    <citation type="submission" date="2017-11" db="EMBL/GenBank/DDBJ databases">
        <title>Taxonomic description and genome sequences of Spirosoma HA7 sp. nov., isolated from pollen microhabitat of Corylus avellana.</title>
        <authorList>
            <person name="Ambika Manirajan B."/>
            <person name="Suarez C."/>
            <person name="Ratering S."/>
            <person name="Geissler-Plaum R."/>
            <person name="Cardinale M."/>
            <person name="Sylvia S."/>
        </authorList>
    </citation>
    <scope>NUCLEOTIDE SEQUENCE [LARGE SCALE GENOMIC DNA]</scope>
    <source>
        <strain evidence="2 3">HA7</strain>
    </source>
</reference>
<dbReference type="Proteomes" id="UP000232883">
    <property type="component" value="Chromosome"/>
</dbReference>
<proteinExistence type="predicted"/>
<dbReference type="AlphaFoldDB" id="A0A2K8Z148"/>
<dbReference type="KEGG" id="spir:CWM47_18225"/>
<feature type="domain" description="PIN" evidence="1">
    <location>
        <begin position="13"/>
        <end position="135"/>
    </location>
</feature>
<dbReference type="EMBL" id="CP025096">
    <property type="protein sequence ID" value="AUD03597.1"/>
    <property type="molecule type" value="Genomic_DNA"/>
</dbReference>
<evidence type="ECO:0000313" key="2">
    <source>
        <dbReference type="EMBL" id="AUD03597.1"/>
    </source>
</evidence>
<organism evidence="2 3">
    <name type="scientific">Spirosoma pollinicola</name>
    <dbReference type="NCBI Taxonomy" id="2057025"/>
    <lineage>
        <taxon>Bacteria</taxon>
        <taxon>Pseudomonadati</taxon>
        <taxon>Bacteroidota</taxon>
        <taxon>Cytophagia</taxon>
        <taxon>Cytophagales</taxon>
        <taxon>Cytophagaceae</taxon>
        <taxon>Spirosoma</taxon>
    </lineage>
</organism>
<dbReference type="OrthoDB" id="8907463at2"/>
<dbReference type="Gene3D" id="3.40.50.1010">
    <property type="entry name" value="5'-nuclease"/>
    <property type="match status" value="1"/>
</dbReference>
<dbReference type="RefSeq" id="WP_100989664.1">
    <property type="nucleotide sequence ID" value="NZ_CP025096.1"/>
</dbReference>
<accession>A0A2K8Z148</accession>
<evidence type="ECO:0000313" key="3">
    <source>
        <dbReference type="Proteomes" id="UP000232883"/>
    </source>
</evidence>